<keyword evidence="3" id="KW-1185">Reference proteome</keyword>
<dbReference type="Proteomes" id="UP000031036">
    <property type="component" value="Unassembled WGS sequence"/>
</dbReference>
<comment type="caution">
    <text evidence="2">The sequence shown here is derived from an EMBL/GenBank/DDBJ whole genome shotgun (WGS) entry which is preliminary data.</text>
</comment>
<evidence type="ECO:0000313" key="2">
    <source>
        <dbReference type="EMBL" id="KHN80688.1"/>
    </source>
</evidence>
<evidence type="ECO:0000256" key="1">
    <source>
        <dbReference type="SAM" id="MobiDB-lite"/>
    </source>
</evidence>
<reference evidence="2 3" key="1">
    <citation type="submission" date="2014-11" db="EMBL/GenBank/DDBJ databases">
        <title>Genetic blueprint of the zoonotic pathogen Toxocara canis.</title>
        <authorList>
            <person name="Zhu X.-Q."/>
            <person name="Korhonen P.K."/>
            <person name="Cai H."/>
            <person name="Young N.D."/>
            <person name="Nejsum P."/>
            <person name="von Samson-Himmelstjerna G."/>
            <person name="Boag P.R."/>
            <person name="Tan P."/>
            <person name="Li Q."/>
            <person name="Min J."/>
            <person name="Yang Y."/>
            <person name="Wang X."/>
            <person name="Fang X."/>
            <person name="Hall R.S."/>
            <person name="Hofmann A."/>
            <person name="Sternberg P.W."/>
            <person name="Jex A.R."/>
            <person name="Gasser R.B."/>
        </authorList>
    </citation>
    <scope>NUCLEOTIDE SEQUENCE [LARGE SCALE GENOMIC DNA]</scope>
    <source>
        <strain evidence="2">PN_DK_2014</strain>
    </source>
</reference>
<feature type="region of interest" description="Disordered" evidence="1">
    <location>
        <begin position="83"/>
        <end position="102"/>
    </location>
</feature>
<evidence type="ECO:0000313" key="3">
    <source>
        <dbReference type="Proteomes" id="UP000031036"/>
    </source>
</evidence>
<accession>A0A0B2VGN4</accession>
<proteinExistence type="predicted"/>
<organism evidence="2 3">
    <name type="scientific">Toxocara canis</name>
    <name type="common">Canine roundworm</name>
    <dbReference type="NCBI Taxonomy" id="6265"/>
    <lineage>
        <taxon>Eukaryota</taxon>
        <taxon>Metazoa</taxon>
        <taxon>Ecdysozoa</taxon>
        <taxon>Nematoda</taxon>
        <taxon>Chromadorea</taxon>
        <taxon>Rhabditida</taxon>
        <taxon>Spirurina</taxon>
        <taxon>Ascaridomorpha</taxon>
        <taxon>Ascaridoidea</taxon>
        <taxon>Toxocaridae</taxon>
        <taxon>Toxocara</taxon>
    </lineage>
</organism>
<dbReference type="EMBL" id="JPKZ01001694">
    <property type="protein sequence ID" value="KHN80688.1"/>
    <property type="molecule type" value="Genomic_DNA"/>
</dbReference>
<name>A0A0B2VGN4_TOXCA</name>
<dbReference type="AlphaFoldDB" id="A0A0B2VGN4"/>
<protein>
    <submittedName>
        <fullName evidence="2">Uncharacterized protein</fullName>
    </submittedName>
</protein>
<sequence length="102" mass="11158">MRYIVASRVTIILRTVLLTPSFYLQNLHIRENRATQKEPTTSLQLPLAKVIPHTYKEERPASAATAIAKPATAEAHPAYDEIGESSAASTAQQVRDDVEGNG</sequence>
<gene>
    <name evidence="2" type="ORF">Tcan_16577</name>
</gene>